<dbReference type="InterPro" id="IPR012334">
    <property type="entry name" value="Pectin_lyas_fold"/>
</dbReference>
<dbReference type="InterPro" id="IPR006626">
    <property type="entry name" value="PbH1"/>
</dbReference>
<reference evidence="2 3" key="1">
    <citation type="journal article" date="2019" name="Int. J. Syst. Evol. Microbiol.">
        <title>The Global Catalogue of Microorganisms (GCM) 10K type strain sequencing project: providing services to taxonomists for standard genome sequencing and annotation.</title>
        <authorList>
            <consortium name="The Broad Institute Genomics Platform"/>
            <consortium name="The Broad Institute Genome Sequencing Center for Infectious Disease"/>
            <person name="Wu L."/>
            <person name="Ma J."/>
        </authorList>
    </citation>
    <scope>NUCLEOTIDE SEQUENCE [LARGE SCALE GENOMIC DNA]</scope>
    <source>
        <strain evidence="2 3">RDMS1</strain>
    </source>
</reference>
<organism evidence="2 3">
    <name type="scientific">Halocatena marina</name>
    <dbReference type="NCBI Taxonomy" id="2934937"/>
    <lineage>
        <taxon>Archaea</taxon>
        <taxon>Methanobacteriati</taxon>
        <taxon>Methanobacteriota</taxon>
        <taxon>Stenosarchaea group</taxon>
        <taxon>Halobacteria</taxon>
        <taxon>Halobacteriales</taxon>
        <taxon>Natronomonadaceae</taxon>
        <taxon>Halocatena</taxon>
    </lineage>
</organism>
<name>A0ABD5YI84_9EURY</name>
<gene>
    <name evidence="2" type="ORF">ACFQL7_03615</name>
</gene>
<dbReference type="Gene3D" id="2.160.20.10">
    <property type="entry name" value="Single-stranded right-handed beta-helix, Pectin lyase-like"/>
    <property type="match status" value="1"/>
</dbReference>
<dbReference type="AlphaFoldDB" id="A0ABD5YI84"/>
<accession>A0ABD5YI84</accession>
<dbReference type="InterPro" id="IPR011050">
    <property type="entry name" value="Pectin_lyase_fold/virulence"/>
</dbReference>
<sequence>METVDAVNPDPGGGYAGFRVANGAGPDITVQNVTVRGGARGVFGISGSHGFTIENVDVEETEVHGILIQDGQNASINGGTARNTYDEGVRIDSRSGPRARCVSARALGWYETTRTHRTQSDS</sequence>
<dbReference type="SMART" id="SM00710">
    <property type="entry name" value="PbH1"/>
    <property type="match status" value="3"/>
</dbReference>
<feature type="domain" description="Right handed beta helix" evidence="1">
    <location>
        <begin position="14"/>
        <end position="95"/>
    </location>
</feature>
<dbReference type="Proteomes" id="UP001596417">
    <property type="component" value="Unassembled WGS sequence"/>
</dbReference>
<proteinExistence type="predicted"/>
<dbReference type="RefSeq" id="WP_368409160.1">
    <property type="nucleotide sequence ID" value="NZ_CP110249.1"/>
</dbReference>
<dbReference type="Pfam" id="PF13229">
    <property type="entry name" value="Beta_helix"/>
    <property type="match status" value="1"/>
</dbReference>
<dbReference type="SUPFAM" id="SSF51126">
    <property type="entry name" value="Pectin lyase-like"/>
    <property type="match status" value="1"/>
</dbReference>
<dbReference type="GeneID" id="91975821"/>
<dbReference type="EMBL" id="JBHTAX010000001">
    <property type="protein sequence ID" value="MFC7189024.1"/>
    <property type="molecule type" value="Genomic_DNA"/>
</dbReference>
<evidence type="ECO:0000259" key="1">
    <source>
        <dbReference type="Pfam" id="PF13229"/>
    </source>
</evidence>
<keyword evidence="3" id="KW-1185">Reference proteome</keyword>
<evidence type="ECO:0000313" key="2">
    <source>
        <dbReference type="EMBL" id="MFC7189024.1"/>
    </source>
</evidence>
<dbReference type="InterPro" id="IPR039448">
    <property type="entry name" value="Beta_helix"/>
</dbReference>
<comment type="caution">
    <text evidence="2">The sequence shown here is derived from an EMBL/GenBank/DDBJ whole genome shotgun (WGS) entry which is preliminary data.</text>
</comment>
<protein>
    <submittedName>
        <fullName evidence="2">Right-handed parallel beta-helix repeat-containing protein</fullName>
    </submittedName>
</protein>
<evidence type="ECO:0000313" key="3">
    <source>
        <dbReference type="Proteomes" id="UP001596417"/>
    </source>
</evidence>